<evidence type="ECO:0000313" key="1">
    <source>
        <dbReference type="EMBL" id="VDP47398.1"/>
    </source>
</evidence>
<reference evidence="3" key="1">
    <citation type="submission" date="2016-06" db="UniProtKB">
        <authorList>
            <consortium name="WormBaseParasite"/>
        </authorList>
    </citation>
    <scope>IDENTIFICATION</scope>
</reference>
<name>A0A183KAR7_9TREM</name>
<dbReference type="WBParaSite" id="SCUD_0001210501-mRNA-1">
    <property type="protein sequence ID" value="SCUD_0001210501-mRNA-1"/>
    <property type="gene ID" value="SCUD_0001210501"/>
</dbReference>
<dbReference type="EMBL" id="UZAK01034863">
    <property type="protein sequence ID" value="VDP47398.1"/>
    <property type="molecule type" value="Genomic_DNA"/>
</dbReference>
<reference evidence="1 2" key="2">
    <citation type="submission" date="2018-11" db="EMBL/GenBank/DDBJ databases">
        <authorList>
            <consortium name="Pathogen Informatics"/>
        </authorList>
    </citation>
    <scope>NUCLEOTIDE SEQUENCE [LARGE SCALE GENOMIC DNA]</scope>
    <source>
        <strain evidence="1">Dakar</strain>
        <strain evidence="2">Dakar, Senegal</strain>
    </source>
</reference>
<dbReference type="Proteomes" id="UP000279833">
    <property type="component" value="Unassembled WGS sequence"/>
</dbReference>
<dbReference type="AlphaFoldDB" id="A0A183KAR7"/>
<keyword evidence="2" id="KW-1185">Reference proteome</keyword>
<protein>
    <submittedName>
        <fullName evidence="3">BRCT domain-containing protein</fullName>
    </submittedName>
</protein>
<evidence type="ECO:0000313" key="3">
    <source>
        <dbReference type="WBParaSite" id="SCUD_0001210501-mRNA-1"/>
    </source>
</evidence>
<organism evidence="3">
    <name type="scientific">Schistosoma curassoni</name>
    <dbReference type="NCBI Taxonomy" id="6186"/>
    <lineage>
        <taxon>Eukaryota</taxon>
        <taxon>Metazoa</taxon>
        <taxon>Spiralia</taxon>
        <taxon>Lophotrochozoa</taxon>
        <taxon>Platyhelminthes</taxon>
        <taxon>Trematoda</taxon>
        <taxon>Digenea</taxon>
        <taxon>Strigeidida</taxon>
        <taxon>Schistosomatoidea</taxon>
        <taxon>Schistosomatidae</taxon>
        <taxon>Schistosoma</taxon>
    </lineage>
</organism>
<accession>A0A183KAR7</accession>
<sequence length="106" mass="11778">MQVSIASTALSLNIHNWKGEILRYNPECTNAITIDGDSEKLKTFTYLNSFIEEHGGSDSNVNAVLLYGGKPGELRKSSSRRYKCLLTDIYAKYLEPIGQILSATAY</sequence>
<proteinExistence type="predicted"/>
<gene>
    <name evidence="1" type="ORF">SCUD_LOCUS12105</name>
</gene>
<evidence type="ECO:0000313" key="2">
    <source>
        <dbReference type="Proteomes" id="UP000279833"/>
    </source>
</evidence>